<evidence type="ECO:0000313" key="2">
    <source>
        <dbReference type="Proteomes" id="UP001404104"/>
    </source>
</evidence>
<gene>
    <name evidence="1" type="ORF">ABC969_06835</name>
</gene>
<keyword evidence="1" id="KW-0966">Cell projection</keyword>
<sequence>MTRVATGPMHYTMKTAMQTTQQRLANSLHQLETQKKATDYAGIGIDTSRLLSAKSMLGREDAYKTVASHVSTTLEYYDTSLTAIDTQTEKLRKALLEVIGTGNGPGIQSNIEAAFDSLRATLNTNSAGNAIFGGTQTETKPFVPQELGDMIGLDPADAFANDTIKNSAQLADGVNVEFGVVASDVAGNLVKAYRTLAEAGPFGDKPSAAQLDAMKQALNELEVGLKDVRSLNANNGAKQNQVETLSVRAGEREVMLKTVIGNAEDADLGQVALDVANYQTLLASSYSVFSQISALSLANYLR</sequence>
<dbReference type="EMBL" id="JBDIMF010000002">
    <property type="protein sequence ID" value="MEN2786137.1"/>
    <property type="molecule type" value="Genomic_DNA"/>
</dbReference>
<name>A0ABU9XRK2_9SPHN</name>
<comment type="caution">
    <text evidence="1">The sequence shown here is derived from an EMBL/GenBank/DDBJ whole genome shotgun (WGS) entry which is preliminary data.</text>
</comment>
<evidence type="ECO:0000313" key="1">
    <source>
        <dbReference type="EMBL" id="MEN2786137.1"/>
    </source>
</evidence>
<dbReference type="RefSeq" id="WP_345863940.1">
    <property type="nucleotide sequence ID" value="NZ_JBDIMF010000002.1"/>
</dbReference>
<keyword evidence="1" id="KW-0282">Flagellum</keyword>
<keyword evidence="1" id="KW-0969">Cilium</keyword>
<organism evidence="1 2">
    <name type="scientific">Sphingomonas qilianensis</name>
    <dbReference type="NCBI Taxonomy" id="1736690"/>
    <lineage>
        <taxon>Bacteria</taxon>
        <taxon>Pseudomonadati</taxon>
        <taxon>Pseudomonadota</taxon>
        <taxon>Alphaproteobacteria</taxon>
        <taxon>Sphingomonadales</taxon>
        <taxon>Sphingomonadaceae</taxon>
        <taxon>Sphingomonas</taxon>
    </lineage>
</organism>
<accession>A0ABU9XRK2</accession>
<proteinExistence type="predicted"/>
<dbReference type="PANTHER" id="PTHR42792">
    <property type="entry name" value="FLAGELLIN"/>
    <property type="match status" value="1"/>
</dbReference>
<dbReference type="Proteomes" id="UP001404104">
    <property type="component" value="Unassembled WGS sequence"/>
</dbReference>
<dbReference type="SUPFAM" id="SSF64518">
    <property type="entry name" value="Phase 1 flagellin"/>
    <property type="match status" value="1"/>
</dbReference>
<dbReference type="PANTHER" id="PTHR42792:SF1">
    <property type="entry name" value="FLAGELLAR HOOK-ASSOCIATED PROTEIN 3"/>
    <property type="match status" value="1"/>
</dbReference>
<protein>
    <submittedName>
        <fullName evidence="1">Flagellin</fullName>
    </submittedName>
</protein>
<reference evidence="1 2" key="1">
    <citation type="submission" date="2024-05" db="EMBL/GenBank/DDBJ databases">
        <authorList>
            <person name="Liu Q."/>
            <person name="Xin Y.-H."/>
        </authorList>
    </citation>
    <scope>NUCLEOTIDE SEQUENCE [LARGE SCALE GENOMIC DNA]</scope>
    <source>
        <strain evidence="1 2">CGMCC 1.15349</strain>
    </source>
</reference>
<keyword evidence="2" id="KW-1185">Reference proteome</keyword>
<dbReference type="Gene3D" id="1.20.1330.10">
    <property type="entry name" value="f41 fragment of flagellin, N-terminal domain"/>
    <property type="match status" value="1"/>
</dbReference>
<dbReference type="InterPro" id="IPR001492">
    <property type="entry name" value="Flagellin"/>
</dbReference>